<dbReference type="AlphaFoldDB" id="A0A3E1R880"/>
<name>A0A3E1R880_9BURK</name>
<organism evidence="2 3">
    <name type="scientific">Rhodoferax lacus</name>
    <dbReference type="NCBI Taxonomy" id="2184758"/>
    <lineage>
        <taxon>Bacteria</taxon>
        <taxon>Pseudomonadati</taxon>
        <taxon>Pseudomonadota</taxon>
        <taxon>Betaproteobacteria</taxon>
        <taxon>Burkholderiales</taxon>
        <taxon>Comamonadaceae</taxon>
        <taxon>Rhodoferax</taxon>
    </lineage>
</organism>
<proteinExistence type="predicted"/>
<dbReference type="Proteomes" id="UP000260665">
    <property type="component" value="Unassembled WGS sequence"/>
</dbReference>
<evidence type="ECO:0000313" key="2">
    <source>
        <dbReference type="EMBL" id="RFO95575.1"/>
    </source>
</evidence>
<sequence length="374" mass="36868">MIKTTCLAAALVSALCACGGGSGSNNVATAASAVPGFVVATPAGLVVGNPGSSYPVPVAAQAVDTRTPNHVVGNGTAASCTGAAVVAAVAQGGIITFSCGPDPITITLTSTAKVFNSQPNVTLDGGGRVTLSGGGTTRILYQNTCDAAQGYTTAHCQNQDAPTLTVQNLAFSNGNATGQLTDGGGGGAIFVRGGRFKIVNAVFINNQCEATGPDVGGGAVRVLSIYNNEPVYVVGSTFGGATGLGNFCSNGGALSGIGVSYSVYNSLFTHNRAIGNGANPARTGTPGGGSGGAIYNDGNSFALQLFGSTLRDNSAVEGGGAVFYVSNDRSGTLSITNSVAERNPNAGFFTVGFPGFFILAAPGQPVVSNSTLSP</sequence>
<dbReference type="OrthoDB" id="4817471at2"/>
<evidence type="ECO:0008006" key="4">
    <source>
        <dbReference type="Google" id="ProtNLM"/>
    </source>
</evidence>
<dbReference type="InterPro" id="IPR011050">
    <property type="entry name" value="Pectin_lyase_fold/virulence"/>
</dbReference>
<reference evidence="2 3" key="1">
    <citation type="submission" date="2018-05" db="EMBL/GenBank/DDBJ databases">
        <title>Rhodoferax soyangensis sp.nov., isolated from an oligotrophic freshwater lake.</title>
        <authorList>
            <person name="Park M."/>
        </authorList>
    </citation>
    <scope>NUCLEOTIDE SEQUENCE [LARGE SCALE GENOMIC DNA]</scope>
    <source>
        <strain evidence="2 3">IMCC26218</strain>
    </source>
</reference>
<accession>A0A3E1R880</accession>
<protein>
    <recommendedName>
        <fullName evidence="4">Right handed beta helix domain-containing protein</fullName>
    </recommendedName>
</protein>
<dbReference type="PROSITE" id="PS51257">
    <property type="entry name" value="PROKAR_LIPOPROTEIN"/>
    <property type="match status" value="1"/>
</dbReference>
<dbReference type="SUPFAM" id="SSF51126">
    <property type="entry name" value="Pectin lyase-like"/>
    <property type="match status" value="1"/>
</dbReference>
<evidence type="ECO:0000256" key="1">
    <source>
        <dbReference type="SAM" id="SignalP"/>
    </source>
</evidence>
<comment type="caution">
    <text evidence="2">The sequence shown here is derived from an EMBL/GenBank/DDBJ whole genome shotgun (WGS) entry which is preliminary data.</text>
</comment>
<evidence type="ECO:0000313" key="3">
    <source>
        <dbReference type="Proteomes" id="UP000260665"/>
    </source>
</evidence>
<keyword evidence="1" id="KW-0732">Signal</keyword>
<feature type="chain" id="PRO_5017575226" description="Right handed beta helix domain-containing protein" evidence="1">
    <location>
        <begin position="20"/>
        <end position="374"/>
    </location>
</feature>
<feature type="signal peptide" evidence="1">
    <location>
        <begin position="1"/>
        <end position="19"/>
    </location>
</feature>
<gene>
    <name evidence="2" type="ORF">DIC66_17380</name>
</gene>
<dbReference type="EMBL" id="QFZK01000014">
    <property type="protein sequence ID" value="RFO95575.1"/>
    <property type="molecule type" value="Genomic_DNA"/>
</dbReference>
<keyword evidence="3" id="KW-1185">Reference proteome</keyword>